<comment type="similarity">
    <text evidence="2">Belongs to the XPC family.</text>
</comment>
<feature type="region of interest" description="Disordered" evidence="6">
    <location>
        <begin position="1"/>
        <end position="78"/>
    </location>
</feature>
<evidence type="ECO:0000259" key="7">
    <source>
        <dbReference type="SMART" id="SM01030"/>
    </source>
</evidence>
<dbReference type="GO" id="GO:0005737">
    <property type="term" value="C:cytoplasm"/>
    <property type="evidence" value="ECO:0007669"/>
    <property type="project" value="TreeGrafter"/>
</dbReference>
<protein>
    <recommendedName>
        <fullName evidence="12">Rad4-domain-containing protein</fullName>
    </recommendedName>
</protein>
<dbReference type="InterPro" id="IPR038765">
    <property type="entry name" value="Papain-like_cys_pep_sf"/>
</dbReference>
<reference evidence="10" key="1">
    <citation type="journal article" date="2023" name="Mol. Plant Microbe Interact.">
        <title>Elucidating the Obligate Nature and Biological Capacity of an Invasive Fungal Corn Pathogen.</title>
        <authorList>
            <person name="MacCready J.S."/>
            <person name="Roggenkamp E.M."/>
            <person name="Gdanetz K."/>
            <person name="Chilvers M.I."/>
        </authorList>
    </citation>
    <scope>NUCLEOTIDE SEQUENCE</scope>
    <source>
        <strain evidence="10">PM02</strain>
    </source>
</reference>
<dbReference type="Pfam" id="PF10404">
    <property type="entry name" value="BHD_2"/>
    <property type="match status" value="1"/>
</dbReference>
<evidence type="ECO:0000256" key="2">
    <source>
        <dbReference type="ARBA" id="ARBA00009525"/>
    </source>
</evidence>
<feature type="domain" description="Rad4 beta-hairpin" evidence="7">
    <location>
        <begin position="357"/>
        <end position="414"/>
    </location>
</feature>
<dbReference type="GO" id="GO:0003697">
    <property type="term" value="F:single-stranded DNA binding"/>
    <property type="evidence" value="ECO:0007669"/>
    <property type="project" value="TreeGrafter"/>
</dbReference>
<evidence type="ECO:0000256" key="4">
    <source>
        <dbReference type="ARBA" id="ARBA00023204"/>
    </source>
</evidence>
<dbReference type="Proteomes" id="UP001217918">
    <property type="component" value="Unassembled WGS sequence"/>
</dbReference>
<gene>
    <name evidence="10" type="ORF">P8C59_007742</name>
</gene>
<evidence type="ECO:0000256" key="3">
    <source>
        <dbReference type="ARBA" id="ARBA00022763"/>
    </source>
</evidence>
<dbReference type="GO" id="GO:0006298">
    <property type="term" value="P:mismatch repair"/>
    <property type="evidence" value="ECO:0007669"/>
    <property type="project" value="TreeGrafter"/>
</dbReference>
<dbReference type="EMBL" id="JAQQPM010000007">
    <property type="protein sequence ID" value="KAK2073457.1"/>
    <property type="molecule type" value="Genomic_DNA"/>
</dbReference>
<evidence type="ECO:0008006" key="12">
    <source>
        <dbReference type="Google" id="ProtNLM"/>
    </source>
</evidence>
<dbReference type="InterPro" id="IPR036985">
    <property type="entry name" value="Transglutaminase-like_sf"/>
</dbReference>
<organism evidence="10 11">
    <name type="scientific">Phyllachora maydis</name>
    <dbReference type="NCBI Taxonomy" id="1825666"/>
    <lineage>
        <taxon>Eukaryota</taxon>
        <taxon>Fungi</taxon>
        <taxon>Dikarya</taxon>
        <taxon>Ascomycota</taxon>
        <taxon>Pezizomycotina</taxon>
        <taxon>Sordariomycetes</taxon>
        <taxon>Sordariomycetidae</taxon>
        <taxon>Phyllachorales</taxon>
        <taxon>Phyllachoraceae</taxon>
        <taxon>Phyllachora</taxon>
    </lineage>
</organism>
<dbReference type="SMART" id="SM01032">
    <property type="entry name" value="BHD_3"/>
    <property type="match status" value="1"/>
</dbReference>
<evidence type="ECO:0000256" key="6">
    <source>
        <dbReference type="SAM" id="MobiDB-lite"/>
    </source>
</evidence>
<dbReference type="SUPFAM" id="SSF54001">
    <property type="entry name" value="Cysteine proteinases"/>
    <property type="match status" value="1"/>
</dbReference>
<feature type="region of interest" description="Disordered" evidence="6">
    <location>
        <begin position="619"/>
        <end position="695"/>
    </location>
</feature>
<evidence type="ECO:0000313" key="10">
    <source>
        <dbReference type="EMBL" id="KAK2073457.1"/>
    </source>
</evidence>
<dbReference type="InterPro" id="IPR018326">
    <property type="entry name" value="Rad4_beta-hairpin_dom1"/>
</dbReference>
<dbReference type="InterPro" id="IPR042488">
    <property type="entry name" value="Rad4_BHD3_sf"/>
</dbReference>
<feature type="compositionally biased region" description="Acidic residues" evidence="6">
    <location>
        <begin position="451"/>
        <end position="466"/>
    </location>
</feature>
<feature type="region of interest" description="Disordered" evidence="6">
    <location>
        <begin position="446"/>
        <end position="466"/>
    </location>
</feature>
<feature type="compositionally biased region" description="Acidic residues" evidence="6">
    <location>
        <begin position="19"/>
        <end position="38"/>
    </location>
</feature>
<evidence type="ECO:0000259" key="9">
    <source>
        <dbReference type="SMART" id="SM01032"/>
    </source>
</evidence>
<evidence type="ECO:0000256" key="1">
    <source>
        <dbReference type="ARBA" id="ARBA00004123"/>
    </source>
</evidence>
<accession>A0AAD9MEH6</accession>
<dbReference type="GO" id="GO:0071942">
    <property type="term" value="C:XPC complex"/>
    <property type="evidence" value="ECO:0007669"/>
    <property type="project" value="TreeGrafter"/>
</dbReference>
<dbReference type="SMART" id="SM01031">
    <property type="entry name" value="BHD_2"/>
    <property type="match status" value="1"/>
</dbReference>
<keyword evidence="3" id="KW-0227">DNA damage</keyword>
<dbReference type="PANTHER" id="PTHR12135:SF0">
    <property type="entry name" value="DNA REPAIR PROTEIN COMPLEMENTING XP-C CELLS"/>
    <property type="match status" value="1"/>
</dbReference>
<comment type="subcellular location">
    <subcellularLocation>
        <location evidence="1">Nucleus</location>
    </subcellularLocation>
</comment>
<dbReference type="GO" id="GO:0006289">
    <property type="term" value="P:nucleotide-excision repair"/>
    <property type="evidence" value="ECO:0007669"/>
    <property type="project" value="InterPro"/>
</dbReference>
<feature type="compositionally biased region" description="Basic and acidic residues" evidence="6">
    <location>
        <begin position="52"/>
        <end position="72"/>
    </location>
</feature>
<keyword evidence="5" id="KW-0539">Nucleus</keyword>
<dbReference type="Gene3D" id="3.90.260.10">
    <property type="entry name" value="Transglutaminase-like"/>
    <property type="match status" value="2"/>
</dbReference>
<feature type="compositionally biased region" description="Gly residues" evidence="6">
    <location>
        <begin position="633"/>
        <end position="652"/>
    </location>
</feature>
<dbReference type="Pfam" id="PF03835">
    <property type="entry name" value="Rad4"/>
    <property type="match status" value="1"/>
</dbReference>
<dbReference type="Gene3D" id="3.30.70.2460">
    <property type="entry name" value="Rad4, beta-hairpin domain BHD3"/>
    <property type="match status" value="1"/>
</dbReference>
<dbReference type="InterPro" id="IPR018328">
    <property type="entry name" value="Rad4_beta-hairpin_dom3"/>
</dbReference>
<name>A0AAD9MEH6_9PEZI</name>
<dbReference type="Pfam" id="PF10403">
    <property type="entry name" value="BHD_1"/>
    <property type="match status" value="1"/>
</dbReference>
<keyword evidence="11" id="KW-1185">Reference proteome</keyword>
<dbReference type="AlphaFoldDB" id="A0AAD9MEH6"/>
<sequence>MGNPFESAPTPTMQTMERDSDEDVDDDDEDEDIEFEDVDIGKASSSSPTVPRLRDLTLDLSGAKEEGRSRRPVDRRKTRRNHWCNDEEVQASLRPLLPDKMVKLLIPAAKLPQFSKSESLKAGIEEARTVFQTRFSITERGLRRALWAEDEEQLRYYQAPDDMETITWRYRAAMAVYDEKLAKPVTPPVVPGPRRRLGHPNATAYEVPVLDLPPLEPEAPRRTKQVRGESPYPVYWVEVLDVAYQKWQPVDPLVTCTQWRPRVLEPPASDQLNCMTYVVGFEADGSAKDVTRRYAKAYNSKTLKMRVDGQQDAKSRMGQGEVPSGQRWWRKVMQAFKKPVPTDTDEIENNELAAAVAREPMPRNVADFKDHPVYALERHLRRNEVLIPGARVSGTVGAGSKAPVQRIYRRKDVRIAWSRDKWYRLGRIVHADAEPVKILPRRASKKPSIWDDNDDGDALGQGDEDDPEKVGLFGEGALTGVPIFTAEQTDAYEPAAVVDGAVPKNKFGNIDVYVPSMVPRGGAHVVHDRAAEAAYILGVDYAPALTGFQFRGRHGTAVLSGAVVPAHAEEGVRAVIGALTDLEAERERERRTVRALRVWSRMLKGLRIRERIWEKVDPEEKMHDDEQAAAAGAAGGAGGVGAGAGTLENGGKGKGKGKAIALDREDEELDNAPSDVSEEMDVGDDYEGGGGFLVE</sequence>
<dbReference type="InterPro" id="IPR004583">
    <property type="entry name" value="DNA_repair_Rad4"/>
</dbReference>
<evidence type="ECO:0000259" key="8">
    <source>
        <dbReference type="SMART" id="SM01031"/>
    </source>
</evidence>
<feature type="domain" description="Rad4 beta-hairpin" evidence="8">
    <location>
        <begin position="416"/>
        <end position="495"/>
    </location>
</feature>
<evidence type="ECO:0000313" key="11">
    <source>
        <dbReference type="Proteomes" id="UP001217918"/>
    </source>
</evidence>
<dbReference type="InterPro" id="IPR018327">
    <property type="entry name" value="BHD_2"/>
</dbReference>
<dbReference type="SMART" id="SM01030">
    <property type="entry name" value="BHD_1"/>
    <property type="match status" value="1"/>
</dbReference>
<proteinExistence type="inferred from homology"/>
<keyword evidence="4" id="KW-0234">DNA repair</keyword>
<evidence type="ECO:0000256" key="5">
    <source>
        <dbReference type="ARBA" id="ARBA00023242"/>
    </source>
</evidence>
<dbReference type="InterPro" id="IPR018325">
    <property type="entry name" value="Rad4/PNGase_transGLS-fold"/>
</dbReference>
<dbReference type="PANTHER" id="PTHR12135">
    <property type="entry name" value="DNA REPAIR PROTEIN XP-C / RAD4"/>
    <property type="match status" value="1"/>
</dbReference>
<dbReference type="Pfam" id="PF10405">
    <property type="entry name" value="BHD_3"/>
    <property type="match status" value="1"/>
</dbReference>
<dbReference type="GO" id="GO:0003684">
    <property type="term" value="F:damaged DNA binding"/>
    <property type="evidence" value="ECO:0007669"/>
    <property type="project" value="InterPro"/>
</dbReference>
<feature type="compositionally biased region" description="Acidic residues" evidence="6">
    <location>
        <begin position="664"/>
        <end position="687"/>
    </location>
</feature>
<comment type="caution">
    <text evidence="10">The sequence shown here is derived from an EMBL/GenBank/DDBJ whole genome shotgun (WGS) entry which is preliminary data.</text>
</comment>
<feature type="domain" description="Rad4 beta-hairpin" evidence="9">
    <location>
        <begin position="502"/>
        <end position="576"/>
    </location>
</feature>
<dbReference type="GO" id="GO:0000111">
    <property type="term" value="C:nucleotide-excision repair factor 2 complex"/>
    <property type="evidence" value="ECO:0007669"/>
    <property type="project" value="TreeGrafter"/>
</dbReference>
<dbReference type="Gene3D" id="2.20.20.110">
    <property type="entry name" value="Rad4, beta-hairpin domain BHD1"/>
    <property type="match status" value="1"/>
</dbReference>